<reference evidence="1 2" key="1">
    <citation type="submission" date="2023-02" db="EMBL/GenBank/DDBJ databases">
        <title>LHISI_Scaffold_Assembly.</title>
        <authorList>
            <person name="Stuart O.P."/>
            <person name="Cleave R."/>
            <person name="Magrath M.J.L."/>
            <person name="Mikheyev A.S."/>
        </authorList>
    </citation>
    <scope>NUCLEOTIDE SEQUENCE [LARGE SCALE GENOMIC DNA]</scope>
    <source>
        <strain evidence="1">Daus_M_001</strain>
        <tissue evidence="1">Leg muscle</tissue>
    </source>
</reference>
<gene>
    <name evidence="1" type="ORF">PR048_013716</name>
</gene>
<keyword evidence="2" id="KW-1185">Reference proteome</keyword>
<organism evidence="1 2">
    <name type="scientific">Dryococelus australis</name>
    <dbReference type="NCBI Taxonomy" id="614101"/>
    <lineage>
        <taxon>Eukaryota</taxon>
        <taxon>Metazoa</taxon>
        <taxon>Ecdysozoa</taxon>
        <taxon>Arthropoda</taxon>
        <taxon>Hexapoda</taxon>
        <taxon>Insecta</taxon>
        <taxon>Pterygota</taxon>
        <taxon>Neoptera</taxon>
        <taxon>Polyneoptera</taxon>
        <taxon>Phasmatodea</taxon>
        <taxon>Verophasmatodea</taxon>
        <taxon>Anareolatae</taxon>
        <taxon>Phasmatidae</taxon>
        <taxon>Eurycanthinae</taxon>
        <taxon>Dryococelus</taxon>
    </lineage>
</organism>
<dbReference type="Proteomes" id="UP001159363">
    <property type="component" value="Chromosome X"/>
</dbReference>
<evidence type="ECO:0000313" key="2">
    <source>
        <dbReference type="Proteomes" id="UP001159363"/>
    </source>
</evidence>
<accession>A0ABQ9HT37</accession>
<name>A0ABQ9HT37_9NEOP</name>
<dbReference type="EMBL" id="JARBHB010000004">
    <property type="protein sequence ID" value="KAJ8887501.1"/>
    <property type="molecule type" value="Genomic_DNA"/>
</dbReference>
<protein>
    <submittedName>
        <fullName evidence="1">Uncharacterized protein</fullName>
    </submittedName>
</protein>
<evidence type="ECO:0000313" key="1">
    <source>
        <dbReference type="EMBL" id="KAJ8887501.1"/>
    </source>
</evidence>
<proteinExistence type="predicted"/>
<sequence length="1107" mass="124611">MVLAGHGEKDAVGEQGNVVVNYTLEDQHRQKIFHVAASASAKKNILHRQACQLAAAACGGQFYLQRGLSTGGKPAVPGRLATVGTTDGNKVTMKMGFEIRSEVQTQSYSHYRVNPKNLVSSVYDRMKFKGVGSMWNLIVVLRGRLTFATFPVAVRIVHLLRRLVSLPWLGITMVTGDITAAKVITSPPSPYSASQLSWATTGKWEGPPLLLSPFIQTHTLFKTLPPTMMYLECSCHTLPFILPAFYISAHSNSVDDRPKLTLMPQGQNIYAAAHTTHNSAAFQMSKDVLGSPPPPLPNTCCARVRPSQRRDSFSAARGRAKLAPRSMLGPAQRAAWSTITWSPLLLALVRSVLQSRSFHVALRPAAAERCRVKAFAGAAEGINSLNYDQMIKKGLVGGFCPPVLQRGSKKFCELPKMKLIECDSNHLERPVVVRPVCSGEDKVGRGEEESALANRKLRFRPRKHASFVQRSDFDESQSFDFGGGEGIRSGIDVASSESTWTTELGGGLEQHRSCQFGSRRATEVGIEHHGIEKLRHKESKTKHMLTVDSLLCCAENVPLLYIARLCQQVEAPAYWATHELLDRPLHEFRGNTDECYIKDVGIEVMNLGKRASQPQEDFQEQKLHEPGISYVGWSREGKKRKKSASRGERKMGPPCNSAMCKISKVRECTKLLHEDRQKLFQLFWEEMNWDQIKVYIVSLINKTTTKRCTKTSSEQSLRAAILTYTIKTADGHILTECKNKLFYQLLDVKNGQYGIGENNGICQSRTVINYKTINIPLNATTSARPVTGKDILCTFIDYAPKLPSHYCRRSTTKPYIEPIYGDNVSGLYREYSKQCKEKHYLFTFENVVHDKNIGLQIPNKDRCDTCIAYETKHIDEITYRNHIKNKESADSVHSHIERKVKNKAIHLPSDYARLTREARKDPPYEVNELSWHHPSKLNFDSEYMDLPHRTSRNEAGNLCDFPQLRNEPIKIKYRKWQHLQELKKVITMYCGPFYDSQPHEVKPAKAIMETRGLKLGRWTILSLIKRRALTGRRFKADELTILVECCFLAAVMSVALSKQLWLAVVIDDELTFLVECFCGLTAVDEGDDRWEKAVSDDRYAGVGVADS</sequence>
<comment type="caution">
    <text evidence="1">The sequence shown here is derived from an EMBL/GenBank/DDBJ whole genome shotgun (WGS) entry which is preliminary data.</text>
</comment>